<dbReference type="Gene3D" id="2.60.40.1930">
    <property type="match status" value="1"/>
</dbReference>
<gene>
    <name evidence="2" type="ORF">SAMN05661099_3277</name>
</gene>
<reference evidence="3" key="1">
    <citation type="submission" date="2017-02" db="EMBL/GenBank/DDBJ databases">
        <authorList>
            <person name="Varghese N."/>
            <person name="Submissions S."/>
        </authorList>
    </citation>
    <scope>NUCLEOTIDE SEQUENCE [LARGE SCALE GENOMIC DNA]</scope>
    <source>
        <strain evidence="3">DSM 22385</strain>
    </source>
</reference>
<dbReference type="SUPFAM" id="SSF49478">
    <property type="entry name" value="Cna protein B-type domain"/>
    <property type="match status" value="1"/>
</dbReference>
<dbReference type="OrthoDB" id="679547at2"/>
<dbReference type="Pfam" id="PF07715">
    <property type="entry name" value="Plug"/>
    <property type="match status" value="1"/>
</dbReference>
<protein>
    <submittedName>
        <fullName evidence="2">TonB-dependent Receptor Plug Domain</fullName>
    </submittedName>
</protein>
<dbReference type="AlphaFoldDB" id="A0A1T5EXW2"/>
<organism evidence="2 3">
    <name type="scientific">Daejeonella lutea</name>
    <dbReference type="NCBI Taxonomy" id="572036"/>
    <lineage>
        <taxon>Bacteria</taxon>
        <taxon>Pseudomonadati</taxon>
        <taxon>Bacteroidota</taxon>
        <taxon>Sphingobacteriia</taxon>
        <taxon>Sphingobacteriales</taxon>
        <taxon>Sphingobacteriaceae</taxon>
        <taxon>Daejeonella</taxon>
    </lineage>
</organism>
<dbReference type="RefSeq" id="WP_079703782.1">
    <property type="nucleotide sequence ID" value="NZ_FUYR01000005.1"/>
</dbReference>
<evidence type="ECO:0000313" key="2">
    <source>
        <dbReference type="EMBL" id="SKB88782.1"/>
    </source>
</evidence>
<keyword evidence="3" id="KW-1185">Reference proteome</keyword>
<sequence length="811" mass="89121">MKSFVVILFLLYSLAGFGQSRKLSLEQFIASTDSINDLYPPEKVYLHLDKPFYAAGQNIWFKAYVVDGSNQPSMLSKILYVDLINEEKQIKKTLKLPLSAGLGWGDIALPDTLSEGNYRIRGYTQWMRNFGEESFYDHSLVIVNSFKSGTVKNKAQSGSQAVTVQFFPEGGQQVEGVRSRVAFKALASNGLGKDMTGYVMDNLGTKVAEFKSDHAGMGSFLLTPFEGQSYKAIVSLPEGEKTFPIPSAAKDGYVISVNTEPQDKILIRITATPTAPIDDRELTVAVKTYDGSILQSSFKMTRQFADVAISKGELKTGIAQLTLFDKNDMAVAERLVFTRKNGDLNISVQSGKDAYSKREKVKLDIAPTFEDQSQAIASFSVAVTDMDRVGVKEDDETTIFSELLVKSELKGFVEQPNYYFTRGAEAVKLKQKHLDNLLMTQGWRRLDWTKNKPKLSLIPEKGISISGTVSRGGSPVAGGKVTAFTPDGGMLMDTVSNSKGWFNFDNLVFPDSTRFIVQGRTEKSKANVQIKLDQVSRQSVGNDVFFASRKDEIPDLVQTYGKDIKEELAELLKQGLITRNNVLNEVVVKGVKDSKTLTNSSKLGNSPADYTFRSEQLSDPNLAFALKGKVLGFDFHIGEKGVVTGSLARNTMVSGPPAMELFVDGMPMGTDLSQVNMQDVAYVEVLKGGASAAIYGGKAAAGILIVTTKGYAGISNNNVQTDAQGIIKYLPQGYTVSRTFYSPDYAAPETQKAKADFRSTIYWNPDIFSDKGVVKPIEFYTADRPGIYRVVVEGLDYKGRLGRSVKTFTVQ</sequence>
<evidence type="ECO:0000313" key="3">
    <source>
        <dbReference type="Proteomes" id="UP000189981"/>
    </source>
</evidence>
<dbReference type="Gene3D" id="2.170.130.10">
    <property type="entry name" value="TonB-dependent receptor, plug domain"/>
    <property type="match status" value="1"/>
</dbReference>
<dbReference type="EMBL" id="FUYR01000005">
    <property type="protein sequence ID" value="SKB88782.1"/>
    <property type="molecule type" value="Genomic_DNA"/>
</dbReference>
<dbReference type="STRING" id="572036.SAMN05661099_3277"/>
<name>A0A1T5EXW2_9SPHI</name>
<dbReference type="InterPro" id="IPR037066">
    <property type="entry name" value="Plug_dom_sf"/>
</dbReference>
<dbReference type="Proteomes" id="UP000189981">
    <property type="component" value="Unassembled WGS sequence"/>
</dbReference>
<keyword evidence="2" id="KW-0675">Receptor</keyword>
<accession>A0A1T5EXW2</accession>
<dbReference type="InterPro" id="IPR012910">
    <property type="entry name" value="Plug_dom"/>
</dbReference>
<evidence type="ECO:0000259" key="1">
    <source>
        <dbReference type="Pfam" id="PF07715"/>
    </source>
</evidence>
<proteinExistence type="predicted"/>
<feature type="domain" description="TonB-dependent receptor plug" evidence="1">
    <location>
        <begin position="621"/>
        <end position="703"/>
    </location>
</feature>
<dbReference type="SUPFAM" id="SSF56935">
    <property type="entry name" value="Porins"/>
    <property type="match status" value="1"/>
</dbReference>